<evidence type="ECO:0000256" key="1">
    <source>
        <dbReference type="ARBA" id="ARBA00022630"/>
    </source>
</evidence>
<dbReference type="Proteomes" id="UP000249464">
    <property type="component" value="Unassembled WGS sequence"/>
</dbReference>
<dbReference type="SUPFAM" id="SSF51412">
    <property type="entry name" value="Inosine monophosphate dehydrogenase (IMPDH)"/>
    <property type="match status" value="1"/>
</dbReference>
<keyword evidence="1" id="KW-0285">Flavoprotein</keyword>
<organism evidence="4 5">
    <name type="scientific">Microbotryum silenes-dioicae</name>
    <dbReference type="NCBI Taxonomy" id="796604"/>
    <lineage>
        <taxon>Eukaryota</taxon>
        <taxon>Fungi</taxon>
        <taxon>Dikarya</taxon>
        <taxon>Basidiomycota</taxon>
        <taxon>Pucciniomycotina</taxon>
        <taxon>Microbotryomycetes</taxon>
        <taxon>Microbotryales</taxon>
        <taxon>Microbotryaceae</taxon>
        <taxon>Microbotryum</taxon>
    </lineage>
</organism>
<accession>A0A2X0M1X3</accession>
<dbReference type="PANTHER" id="PTHR32332">
    <property type="entry name" value="2-NITROPROPANE DIOXYGENASE"/>
    <property type="match status" value="1"/>
</dbReference>
<reference evidence="4 5" key="1">
    <citation type="submission" date="2016-11" db="EMBL/GenBank/DDBJ databases">
        <authorList>
            <person name="Jaros S."/>
            <person name="Januszkiewicz K."/>
            <person name="Wedrychowicz H."/>
        </authorList>
    </citation>
    <scope>NUCLEOTIDE SEQUENCE [LARGE SCALE GENOMIC DNA]</scope>
</reference>
<evidence type="ECO:0000313" key="5">
    <source>
        <dbReference type="Proteomes" id="UP000249464"/>
    </source>
</evidence>
<dbReference type="PANTHER" id="PTHR32332:SF20">
    <property type="entry name" value="2-NITROPROPANE DIOXYGENASE-LIKE PROTEIN"/>
    <property type="match status" value="1"/>
</dbReference>
<evidence type="ECO:0000313" key="4">
    <source>
        <dbReference type="EMBL" id="SGY30767.1"/>
    </source>
</evidence>
<dbReference type="Pfam" id="PF03060">
    <property type="entry name" value="NMO"/>
    <property type="match status" value="1"/>
</dbReference>
<dbReference type="InterPro" id="IPR013785">
    <property type="entry name" value="Aldolase_TIM"/>
</dbReference>
<dbReference type="GO" id="GO:0018580">
    <property type="term" value="F:nitronate monooxygenase activity"/>
    <property type="evidence" value="ECO:0007669"/>
    <property type="project" value="InterPro"/>
</dbReference>
<proteinExistence type="predicted"/>
<dbReference type="CDD" id="cd04730">
    <property type="entry name" value="NPD_like"/>
    <property type="match status" value="1"/>
</dbReference>
<dbReference type="Gene3D" id="3.20.20.70">
    <property type="entry name" value="Aldolase class I"/>
    <property type="match status" value="1"/>
</dbReference>
<protein>
    <submittedName>
        <fullName evidence="4">BQ5605_C002g01181 protein</fullName>
    </submittedName>
</protein>
<keyword evidence="5" id="KW-1185">Reference proteome</keyword>
<evidence type="ECO:0000256" key="3">
    <source>
        <dbReference type="ARBA" id="ARBA00023002"/>
    </source>
</evidence>
<keyword evidence="3" id="KW-0560">Oxidoreductase</keyword>
<gene>
    <name evidence="4" type="primary">BQ5605_C002g01181</name>
    <name evidence="4" type="ORF">BQ5605_C002G01181</name>
</gene>
<dbReference type="AlphaFoldDB" id="A0A2X0M1X3"/>
<dbReference type="STRING" id="796604.A0A2X0M1X3"/>
<evidence type="ECO:0000256" key="2">
    <source>
        <dbReference type="ARBA" id="ARBA00022643"/>
    </source>
</evidence>
<keyword evidence="2" id="KW-0288">FMN</keyword>
<dbReference type="InterPro" id="IPR004136">
    <property type="entry name" value="NMO"/>
</dbReference>
<name>A0A2X0M1X3_9BASI</name>
<sequence>MLDTFLTRSLGIEIPVVQGGMMWVGLPKLVAAVSNAGGLGILTGLTPGSPAKLRESIREVRRLTNKPFAVNLTFLPSISPPPYEEYAQVVIDEGVKVVETAGGPAAGPIIKMYKKAGIFVIHKCTSIRHAKSAVKLGVDCLSIDGFECAGHPGEDDTPGLILLALAAKKLDIPYLASGGIADGRGLAAAITLGACGVNCGTLFMATEESYIHDNIKNAIVKATERDTTHIFRTLNNTARVYKNKIAVEVVTKERQPGGVQFQEIAPLVSGARGRTVYENGDIDAGVWSASPVMGLIDDIPSCEVLLKRIEKDAEEILLMGAKTVVKKTEQRHSKL</sequence>
<dbReference type="EMBL" id="FQNC01000041">
    <property type="protein sequence ID" value="SGY30767.1"/>
    <property type="molecule type" value="Genomic_DNA"/>
</dbReference>